<evidence type="ECO:0000313" key="2">
    <source>
        <dbReference type="Proteomes" id="UP000007129"/>
    </source>
</evidence>
<name>K2RMB3_MACPH</name>
<organism evidence="1 2">
    <name type="scientific">Macrophomina phaseolina (strain MS6)</name>
    <name type="common">Charcoal rot fungus</name>
    <dbReference type="NCBI Taxonomy" id="1126212"/>
    <lineage>
        <taxon>Eukaryota</taxon>
        <taxon>Fungi</taxon>
        <taxon>Dikarya</taxon>
        <taxon>Ascomycota</taxon>
        <taxon>Pezizomycotina</taxon>
        <taxon>Dothideomycetes</taxon>
        <taxon>Dothideomycetes incertae sedis</taxon>
        <taxon>Botryosphaeriales</taxon>
        <taxon>Botryosphaeriaceae</taxon>
        <taxon>Macrophomina</taxon>
    </lineage>
</organism>
<gene>
    <name evidence="1" type="ORF">MPH_11562</name>
</gene>
<comment type="caution">
    <text evidence="1">The sequence shown here is derived from an EMBL/GenBank/DDBJ whole genome shotgun (WGS) entry which is preliminary data.</text>
</comment>
<evidence type="ECO:0000313" key="1">
    <source>
        <dbReference type="EMBL" id="EKG11334.1"/>
    </source>
</evidence>
<dbReference type="HOGENOM" id="CLU_3436677_0_0_1"/>
<proteinExistence type="predicted"/>
<protein>
    <submittedName>
        <fullName evidence="1">Uncharacterized protein</fullName>
    </submittedName>
</protein>
<dbReference type="EMBL" id="AHHD01000491">
    <property type="protein sequence ID" value="EKG11334.1"/>
    <property type="molecule type" value="Genomic_DNA"/>
</dbReference>
<feature type="non-terminal residue" evidence="1">
    <location>
        <position position="13"/>
    </location>
</feature>
<dbReference type="Proteomes" id="UP000007129">
    <property type="component" value="Unassembled WGS sequence"/>
</dbReference>
<dbReference type="InParanoid" id="K2RMB3"/>
<accession>K2RMB3</accession>
<feature type="non-terminal residue" evidence="1">
    <location>
        <position position="1"/>
    </location>
</feature>
<sequence>ILLRSFLFCKSII</sequence>
<reference evidence="1 2" key="1">
    <citation type="journal article" date="2012" name="BMC Genomics">
        <title>Tools to kill: Genome of one of the most destructive plant pathogenic fungi Macrophomina phaseolina.</title>
        <authorList>
            <person name="Islam M.S."/>
            <person name="Haque M.S."/>
            <person name="Islam M.M."/>
            <person name="Emdad E.M."/>
            <person name="Halim A."/>
            <person name="Hossen Q.M.M."/>
            <person name="Hossain M.Z."/>
            <person name="Ahmed B."/>
            <person name="Rahim S."/>
            <person name="Rahman M.S."/>
            <person name="Alam M.M."/>
            <person name="Hou S."/>
            <person name="Wan X."/>
            <person name="Saito J.A."/>
            <person name="Alam M."/>
        </authorList>
    </citation>
    <scope>NUCLEOTIDE SEQUENCE [LARGE SCALE GENOMIC DNA]</scope>
    <source>
        <strain evidence="1 2">MS6</strain>
    </source>
</reference>
<dbReference type="VEuPathDB" id="FungiDB:MPH_11562"/>